<gene>
    <name evidence="1" type="ORF">S03H2_14985</name>
</gene>
<organism evidence="1">
    <name type="scientific">marine sediment metagenome</name>
    <dbReference type="NCBI Taxonomy" id="412755"/>
    <lineage>
        <taxon>unclassified sequences</taxon>
        <taxon>metagenomes</taxon>
        <taxon>ecological metagenomes</taxon>
    </lineage>
</organism>
<reference evidence="1" key="1">
    <citation type="journal article" date="2014" name="Front. Microbiol.">
        <title>High frequency of phylogenetically diverse reductive dehalogenase-homologous genes in deep subseafloor sedimentary metagenomes.</title>
        <authorList>
            <person name="Kawai M."/>
            <person name="Futagami T."/>
            <person name="Toyoda A."/>
            <person name="Takaki Y."/>
            <person name="Nishi S."/>
            <person name="Hori S."/>
            <person name="Arai W."/>
            <person name="Tsubouchi T."/>
            <person name="Morono Y."/>
            <person name="Uchiyama I."/>
            <person name="Ito T."/>
            <person name="Fujiyama A."/>
            <person name="Inagaki F."/>
            <person name="Takami H."/>
        </authorList>
    </citation>
    <scope>NUCLEOTIDE SEQUENCE</scope>
    <source>
        <strain evidence="1">Expedition CK06-06</strain>
    </source>
</reference>
<dbReference type="InterPro" id="IPR021428">
    <property type="entry name" value="DUF3078"/>
</dbReference>
<sequence>GIWIENDNRYSLKFMLDDNVYFSKLRKHRQIDDFILSEEEDKTLRKMTPIFIKPQYWKTGGIGSINLAQGVISNWAKGGESSISTLTEVNMFANYSSGNTKWDNNARFKYGLIKSGKKRLRKNEDMFEINSKFGQKAFGGLEKYAYEGKSVKEIAETMHTYSNMEKNGAKGIKHWYYSFLVSFKSQIARGYNYPNDSVAVSTFLAPGYLVFALGLDYKPNKQTSLLISPLTLKSTFVTDTALIDQIKYGIDKERKVKNEMGVFIKARFQYNFNDDISLENKLSLFTNYVKNPQNIDIDWEVILRMKITFYMDAVISTHIIYDDDVKVPVFNDEGVKIGTGPRLQFKEVFSIGFSYKL</sequence>
<dbReference type="AlphaFoldDB" id="X1FLG2"/>
<comment type="caution">
    <text evidence="1">The sequence shown here is derived from an EMBL/GenBank/DDBJ whole genome shotgun (WGS) entry which is preliminary data.</text>
</comment>
<protein>
    <recommendedName>
        <fullName evidence="2">DUF3078 domain-containing protein</fullName>
    </recommendedName>
</protein>
<proteinExistence type="predicted"/>
<name>X1FLG2_9ZZZZ</name>
<evidence type="ECO:0000313" key="1">
    <source>
        <dbReference type="EMBL" id="GAH46496.1"/>
    </source>
</evidence>
<dbReference type="Pfam" id="PF11276">
    <property type="entry name" value="DUF3078"/>
    <property type="match status" value="1"/>
</dbReference>
<dbReference type="EMBL" id="BARU01007607">
    <property type="protein sequence ID" value="GAH46496.1"/>
    <property type="molecule type" value="Genomic_DNA"/>
</dbReference>
<accession>X1FLG2</accession>
<feature type="non-terminal residue" evidence="1">
    <location>
        <position position="1"/>
    </location>
</feature>
<evidence type="ECO:0008006" key="2">
    <source>
        <dbReference type="Google" id="ProtNLM"/>
    </source>
</evidence>